<comment type="caution">
    <text evidence="2">The sequence shown here is derived from an EMBL/GenBank/DDBJ whole genome shotgun (WGS) entry which is preliminary data.</text>
</comment>
<dbReference type="Proteomes" id="UP000482960">
    <property type="component" value="Unassembled WGS sequence"/>
</dbReference>
<keyword evidence="3" id="KW-1185">Reference proteome</keyword>
<feature type="compositionally biased region" description="Basic and acidic residues" evidence="1">
    <location>
        <begin position="188"/>
        <end position="201"/>
    </location>
</feature>
<name>A0A6V8KZV5_9ACTN</name>
<feature type="region of interest" description="Disordered" evidence="1">
    <location>
        <begin position="330"/>
        <end position="357"/>
    </location>
</feature>
<accession>A0A6V8KZV5</accession>
<feature type="compositionally biased region" description="Basic and acidic residues" evidence="1">
    <location>
        <begin position="266"/>
        <end position="300"/>
    </location>
</feature>
<sequence length="409" mass="45067">MVVLVADRADKLLGDVFQRDDAGKAAILIHHTRHLAMPGPQPVQHRRQRQRRRHQQRGYAHVPHRRGRALARRHFHHVGDAYHAHHVVDAVGAPHGEPRVAGLQQVDDATYRLVGTDGVHVDARHHHLARGEPPEVQPAVEQRGDLHVEVPLGAGLRDDLLQVFGGGAGRQLLDRLDADPPQQPGRGQVEDPDHRAEHGQVEQRGPAQPPGERLRAGDGQVFRSQLAEHHLHDGGDEQDQHDRDRQADRLRHARRTQQVGEPLADEGLRDVPDQQHRHGDAELRPGQHERQPPGHLERPRGGGVALAGEAAQLAAIHRDVAELLRDEVAGEGGEQQDEQETDRDQHDRLTNRRGSPGSVLLPSWAVVAIMGASYRDKLDVSCETGLGNSAASRSDRSTANGPITARINT</sequence>
<feature type="region of interest" description="Disordered" evidence="1">
    <location>
        <begin position="37"/>
        <end position="60"/>
    </location>
</feature>
<reference evidence="2 3" key="2">
    <citation type="submission" date="2020-03" db="EMBL/GenBank/DDBJ databases">
        <authorList>
            <person name="Ichikawa N."/>
            <person name="Kimura A."/>
            <person name="Kitahashi Y."/>
            <person name="Uohara A."/>
        </authorList>
    </citation>
    <scope>NUCLEOTIDE SEQUENCE [LARGE SCALE GENOMIC DNA]</scope>
    <source>
        <strain evidence="2 3">NBRC 108638</strain>
    </source>
</reference>
<gene>
    <name evidence="2" type="ORF">Prum_025220</name>
</gene>
<evidence type="ECO:0000313" key="3">
    <source>
        <dbReference type="Proteomes" id="UP000482960"/>
    </source>
</evidence>
<proteinExistence type="predicted"/>
<feature type="region of interest" description="Disordered" evidence="1">
    <location>
        <begin position="254"/>
        <end position="302"/>
    </location>
</feature>
<feature type="region of interest" description="Disordered" evidence="1">
    <location>
        <begin position="172"/>
        <end position="215"/>
    </location>
</feature>
<reference evidence="2 3" key="1">
    <citation type="submission" date="2020-03" db="EMBL/GenBank/DDBJ databases">
        <title>Whole genome shotgun sequence of Phytohabitans rumicis NBRC 108638.</title>
        <authorList>
            <person name="Komaki H."/>
            <person name="Tamura T."/>
        </authorList>
    </citation>
    <scope>NUCLEOTIDE SEQUENCE [LARGE SCALE GENOMIC DNA]</scope>
    <source>
        <strain evidence="2 3">NBRC 108638</strain>
    </source>
</reference>
<evidence type="ECO:0000313" key="2">
    <source>
        <dbReference type="EMBL" id="GFJ88880.1"/>
    </source>
</evidence>
<dbReference type="AlphaFoldDB" id="A0A6V8KZV5"/>
<protein>
    <submittedName>
        <fullName evidence="2">Uncharacterized protein</fullName>
    </submittedName>
</protein>
<evidence type="ECO:0000256" key="1">
    <source>
        <dbReference type="SAM" id="MobiDB-lite"/>
    </source>
</evidence>
<feature type="compositionally biased region" description="Basic residues" evidence="1">
    <location>
        <begin position="44"/>
        <end position="60"/>
    </location>
</feature>
<feature type="region of interest" description="Disordered" evidence="1">
    <location>
        <begin position="386"/>
        <end position="409"/>
    </location>
</feature>
<dbReference type="EMBL" id="BLPG01000001">
    <property type="protein sequence ID" value="GFJ88880.1"/>
    <property type="molecule type" value="Genomic_DNA"/>
</dbReference>
<organism evidence="2 3">
    <name type="scientific">Phytohabitans rumicis</name>
    <dbReference type="NCBI Taxonomy" id="1076125"/>
    <lineage>
        <taxon>Bacteria</taxon>
        <taxon>Bacillati</taxon>
        <taxon>Actinomycetota</taxon>
        <taxon>Actinomycetes</taxon>
        <taxon>Micromonosporales</taxon>
        <taxon>Micromonosporaceae</taxon>
    </lineage>
</organism>